<dbReference type="AlphaFoldDB" id="K0TQT4"/>
<feature type="signal peptide" evidence="1">
    <location>
        <begin position="1"/>
        <end position="24"/>
    </location>
</feature>
<dbReference type="Pfam" id="PF03457">
    <property type="entry name" value="HA"/>
    <property type="match status" value="5"/>
</dbReference>
<evidence type="ECO:0000313" key="3">
    <source>
        <dbReference type="EMBL" id="EJK76602.1"/>
    </source>
</evidence>
<dbReference type="eggNOG" id="ENOG502S8XU">
    <property type="taxonomic scope" value="Eukaryota"/>
</dbReference>
<feature type="domain" description="Helicase-associated" evidence="2">
    <location>
        <begin position="200"/>
        <end position="258"/>
    </location>
</feature>
<dbReference type="Proteomes" id="UP000266841">
    <property type="component" value="Unassembled WGS sequence"/>
</dbReference>
<comment type="caution">
    <text evidence="3">The sequence shown here is derived from an EMBL/GenBank/DDBJ whole genome shotgun (WGS) entry which is preliminary data.</text>
</comment>
<dbReference type="Gene3D" id="6.10.140.530">
    <property type="match status" value="5"/>
</dbReference>
<dbReference type="InterPro" id="IPR005114">
    <property type="entry name" value="Helicase_assoc"/>
</dbReference>
<reference evidence="3 4" key="1">
    <citation type="journal article" date="2012" name="Genome Biol.">
        <title>Genome and low-iron response of an oceanic diatom adapted to chronic iron limitation.</title>
        <authorList>
            <person name="Lommer M."/>
            <person name="Specht M."/>
            <person name="Roy A.S."/>
            <person name="Kraemer L."/>
            <person name="Andreson R."/>
            <person name="Gutowska M.A."/>
            <person name="Wolf J."/>
            <person name="Bergner S.V."/>
            <person name="Schilhabel M.B."/>
            <person name="Klostermeier U.C."/>
            <person name="Beiko R.G."/>
            <person name="Rosenstiel P."/>
            <person name="Hippler M."/>
            <person name="Laroche J."/>
        </authorList>
    </citation>
    <scope>NUCLEOTIDE SEQUENCE [LARGE SCALE GENOMIC DNA]</scope>
    <source>
        <strain evidence="3 4">CCMP1005</strain>
    </source>
</reference>
<gene>
    <name evidence="3" type="ORF">THAOC_01623</name>
</gene>
<dbReference type="OrthoDB" id="42040at2759"/>
<dbReference type="PANTHER" id="PTHR33418">
    <property type="entry name" value="HELICASE-ASSOCIATED"/>
    <property type="match status" value="1"/>
</dbReference>
<evidence type="ECO:0000256" key="1">
    <source>
        <dbReference type="SAM" id="SignalP"/>
    </source>
</evidence>
<feature type="chain" id="PRO_5003841965" description="Helicase-associated domain-containing protein" evidence="1">
    <location>
        <begin position="25"/>
        <end position="474"/>
    </location>
</feature>
<feature type="domain" description="Helicase-associated" evidence="2">
    <location>
        <begin position="264"/>
        <end position="323"/>
    </location>
</feature>
<feature type="domain" description="Helicase-associated" evidence="2">
    <location>
        <begin position="71"/>
        <end position="128"/>
    </location>
</feature>
<protein>
    <recommendedName>
        <fullName evidence="2">Helicase-associated domain-containing protein</fullName>
    </recommendedName>
</protein>
<proteinExistence type="predicted"/>
<name>K0TQT4_THAOC</name>
<dbReference type="PANTHER" id="PTHR33418:SF1">
    <property type="entry name" value="HELICASE-ASSOCIATED DOMAIN-CONTAINING PROTEIN"/>
    <property type="match status" value="1"/>
</dbReference>
<dbReference type="EMBL" id="AGNL01001949">
    <property type="protein sequence ID" value="EJK76602.1"/>
    <property type="molecule type" value="Genomic_DNA"/>
</dbReference>
<keyword evidence="4" id="KW-1185">Reference proteome</keyword>
<evidence type="ECO:0000259" key="2">
    <source>
        <dbReference type="Pfam" id="PF03457"/>
    </source>
</evidence>
<feature type="domain" description="Helicase-associated" evidence="2">
    <location>
        <begin position="136"/>
        <end position="194"/>
    </location>
</feature>
<sequence>MKTIIVAPLLVVVLLAVYLTPACSKSPAFHVPTVTRGSRAFGTCERHASSRRLMAPEGGPPTAKRRMPHGEAWNSRLEELILYREEHGHCNVPHGQGKLGYWVSFQRQRRNKGKLSRERIDRLDGVGFDWDPLEGEWLARFEELTAYRAAHGDCNVNTRTGSPLGKWVKRQRLSYSKGRIRSEDHIRMLESIGFTWNVFDEEWESRFDELKEYKALHGNCDVQTSAEKLGPWVSTQRQLYKEGMLSHERIERLESIGFAWDFFEARWYARFDELIMYREEHGNCNVNTNTGDPLGYWVSAQRKAYKKGSMSKDRINLLESVGFRWELSRQRNYVSWRLEERWKTRYAELVRYLTEHGDCNVPHRRDSLGTWVVTQRGTRKKGSMSQYRTDYLNCIGFAWEIERGSWRPGRHRPDVESIARIIEVERPSPEMISSISSASTEGLKTRVEVGEAVADALQGYLNKIDGHGLNVTTT</sequence>
<accession>K0TQT4</accession>
<evidence type="ECO:0000313" key="4">
    <source>
        <dbReference type="Proteomes" id="UP000266841"/>
    </source>
</evidence>
<keyword evidence="1" id="KW-0732">Signal</keyword>
<organism evidence="3 4">
    <name type="scientific">Thalassiosira oceanica</name>
    <name type="common">Marine diatom</name>
    <dbReference type="NCBI Taxonomy" id="159749"/>
    <lineage>
        <taxon>Eukaryota</taxon>
        <taxon>Sar</taxon>
        <taxon>Stramenopiles</taxon>
        <taxon>Ochrophyta</taxon>
        <taxon>Bacillariophyta</taxon>
        <taxon>Coscinodiscophyceae</taxon>
        <taxon>Thalassiosirophycidae</taxon>
        <taxon>Thalassiosirales</taxon>
        <taxon>Thalassiosiraceae</taxon>
        <taxon>Thalassiosira</taxon>
    </lineage>
</organism>
<feature type="domain" description="Helicase-associated" evidence="2">
    <location>
        <begin position="339"/>
        <end position="397"/>
    </location>
</feature>